<comment type="caution">
    <text evidence="1">The sequence shown here is derived from an EMBL/GenBank/DDBJ whole genome shotgun (WGS) entry which is preliminary data.</text>
</comment>
<name>A0A7K2ILD0_9ACTN</name>
<evidence type="ECO:0000313" key="2">
    <source>
        <dbReference type="Proteomes" id="UP000467124"/>
    </source>
</evidence>
<dbReference type="RefSeq" id="WP_161109971.1">
    <property type="nucleotide sequence ID" value="NZ_JBHXVI010000018.1"/>
</dbReference>
<evidence type="ECO:0008006" key="3">
    <source>
        <dbReference type="Google" id="ProtNLM"/>
    </source>
</evidence>
<organism evidence="1 2">
    <name type="scientific">Nocardiopsis alba</name>
    <dbReference type="NCBI Taxonomy" id="53437"/>
    <lineage>
        <taxon>Bacteria</taxon>
        <taxon>Bacillati</taxon>
        <taxon>Actinomycetota</taxon>
        <taxon>Actinomycetes</taxon>
        <taxon>Streptosporangiales</taxon>
        <taxon>Nocardiopsidaceae</taxon>
        <taxon>Nocardiopsis</taxon>
    </lineage>
</organism>
<evidence type="ECO:0000313" key="1">
    <source>
        <dbReference type="EMBL" id="MYR30779.1"/>
    </source>
</evidence>
<accession>A0A7K2ILD0</accession>
<proteinExistence type="predicted"/>
<protein>
    <recommendedName>
        <fullName evidence="3">Helix-turn-helix domain-containing protein</fullName>
    </recommendedName>
</protein>
<gene>
    <name evidence="1" type="ORF">GTW20_00490</name>
</gene>
<reference evidence="1 2" key="1">
    <citation type="journal article" date="2019" name="Nat. Commun.">
        <title>The antimicrobial potential of Streptomyces from insect microbiomes.</title>
        <authorList>
            <person name="Chevrette M.G."/>
            <person name="Carlson C.M."/>
            <person name="Ortega H.E."/>
            <person name="Thomas C."/>
            <person name="Ananiev G.E."/>
            <person name="Barns K.J."/>
            <person name="Book A.J."/>
            <person name="Cagnazzo J."/>
            <person name="Carlos C."/>
            <person name="Flanigan W."/>
            <person name="Grubbs K.J."/>
            <person name="Horn H.A."/>
            <person name="Hoffmann F.M."/>
            <person name="Klassen J.L."/>
            <person name="Knack J.J."/>
            <person name="Lewin G.R."/>
            <person name="McDonald B.R."/>
            <person name="Muller L."/>
            <person name="Melo W.G.P."/>
            <person name="Pinto-Tomas A.A."/>
            <person name="Schmitz A."/>
            <person name="Wendt-Pienkowski E."/>
            <person name="Wildman S."/>
            <person name="Zhao M."/>
            <person name="Zhang F."/>
            <person name="Bugni T.S."/>
            <person name="Andes D.R."/>
            <person name="Pupo M.T."/>
            <person name="Currie C.R."/>
        </authorList>
    </citation>
    <scope>NUCLEOTIDE SEQUENCE [LARGE SCALE GENOMIC DNA]</scope>
    <source>
        <strain evidence="1 2">SID5840</strain>
    </source>
</reference>
<dbReference type="SUPFAM" id="SSF47413">
    <property type="entry name" value="lambda repressor-like DNA-binding domains"/>
    <property type="match status" value="1"/>
</dbReference>
<dbReference type="EMBL" id="WWHY01000001">
    <property type="protein sequence ID" value="MYR30779.1"/>
    <property type="molecule type" value="Genomic_DNA"/>
</dbReference>
<dbReference type="Gene3D" id="1.10.260.40">
    <property type="entry name" value="lambda repressor-like DNA-binding domains"/>
    <property type="match status" value="1"/>
</dbReference>
<dbReference type="InterPro" id="IPR010982">
    <property type="entry name" value="Lambda_DNA-bd_dom_sf"/>
</dbReference>
<sequence length="167" mass="19056">METTAQRLDRLMDARRLELGLRWKRVADDAGISQQTMLQLRKGHTVSDLTITRAERALEWAPGSISAILNGGDPTPLREDKPETNETITVHWDGELTGPTDPLETGETLRWRQTDAGREYKLAVGEVSVEYTFEPDETPEDVIDDLRDLLEPHRVAVEQLTRRRARR</sequence>
<dbReference type="AlphaFoldDB" id="A0A7K2ILD0"/>
<dbReference type="Proteomes" id="UP000467124">
    <property type="component" value="Unassembled WGS sequence"/>
</dbReference>
<dbReference type="GO" id="GO:0003677">
    <property type="term" value="F:DNA binding"/>
    <property type="evidence" value="ECO:0007669"/>
    <property type="project" value="InterPro"/>
</dbReference>